<evidence type="ECO:0000313" key="1">
    <source>
        <dbReference type="EMBL" id="AIS51557.1"/>
    </source>
</evidence>
<proteinExistence type="predicted"/>
<organism evidence="1 2">
    <name type="scientific">Thermoanaerobacter kivui</name>
    <name type="common">Acetogenium kivui</name>
    <dbReference type="NCBI Taxonomy" id="2325"/>
    <lineage>
        <taxon>Bacteria</taxon>
        <taxon>Bacillati</taxon>
        <taxon>Bacillota</taxon>
        <taxon>Clostridia</taxon>
        <taxon>Thermoanaerobacterales</taxon>
        <taxon>Thermoanaerobacteraceae</taxon>
        <taxon>Thermoanaerobacter</taxon>
    </lineage>
</organism>
<keyword evidence="2" id="KW-1185">Reference proteome</keyword>
<reference evidence="2" key="1">
    <citation type="journal article" date="2015" name="Genome Announc.">
        <title>Whole-Genome Sequences of 80 Environmental and Clinical Isolates of Burkholderia pseudomallei.</title>
        <authorList>
            <person name="Johnson S.L."/>
            <person name="Baker A.L."/>
            <person name="Chain P.S."/>
            <person name="Currie B.J."/>
            <person name="Daligault H.E."/>
            <person name="Davenport K.W."/>
            <person name="Davis C.B."/>
            <person name="Inglis T.J."/>
            <person name="Kaestli M."/>
            <person name="Koren S."/>
            <person name="Mayo M."/>
            <person name="Merritt A.J."/>
            <person name="Price E.P."/>
            <person name="Sarovich D.S."/>
            <person name="Warner J."/>
            <person name="Rosovitz M.J."/>
        </authorList>
    </citation>
    <scope>NUCLEOTIDE SEQUENCE [LARGE SCALE GENOMIC DNA]</scope>
    <source>
        <strain evidence="2">DSM 2030</strain>
    </source>
</reference>
<dbReference type="KEGG" id="tki:TKV_c03530"/>
<name>A0A097AP14_THEKI</name>
<protein>
    <submittedName>
        <fullName evidence="1">Coenzyme PQQ synthesis protein D</fullName>
    </submittedName>
</protein>
<dbReference type="HOGENOM" id="CLU_949758_0_0_9"/>
<evidence type="ECO:0000313" key="2">
    <source>
        <dbReference type="Proteomes" id="UP000029669"/>
    </source>
</evidence>
<dbReference type="EMBL" id="CP009170">
    <property type="protein sequence ID" value="AIS51557.1"/>
    <property type="molecule type" value="Genomic_DNA"/>
</dbReference>
<dbReference type="OrthoDB" id="369336at2"/>
<dbReference type="InterPro" id="IPR041881">
    <property type="entry name" value="PqqD_sf"/>
</dbReference>
<gene>
    <name evidence="1" type="primary">pqqD</name>
    <name evidence="1" type="ORF">TKV_c03530</name>
</gene>
<dbReference type="RefSeq" id="WP_049684510.1">
    <property type="nucleotide sequence ID" value="NZ_CP009170.1"/>
</dbReference>
<sequence>MFLTKEKINPHFVKILNVTPIFCESNLIFWREENAGYYTVIPKNFPFINYLIINPTGKKILDLCNGENTLQKICNELINLYPEVPKEEITKDIAEILFDFSRCNLIQWKGGNNPFMYINEKKLDNGDIISTALENELKEICQYFESILANYKQQKGRLTYINPIIQPNDYLSELILRQKLFNYSEEFFLLKENNKINGIITLLIPVEKYSTVATIGVMDVNREYLTSMIDYIVEVIPHIAVKEITKIELQLLKDANITQLIENLIKNTGFINEGTLKHELGEKDLCIYSYFLV</sequence>
<dbReference type="Proteomes" id="UP000029669">
    <property type="component" value="Chromosome"/>
</dbReference>
<dbReference type="Gene3D" id="1.10.10.1150">
    <property type="entry name" value="Coenzyme PQQ synthesis protein D (PqqD)"/>
    <property type="match status" value="1"/>
</dbReference>
<dbReference type="eggNOG" id="ENOG50332UF">
    <property type="taxonomic scope" value="Bacteria"/>
</dbReference>
<dbReference type="InterPro" id="IPR008792">
    <property type="entry name" value="PQQD"/>
</dbReference>
<accession>A0A097AP14</accession>
<dbReference type="AlphaFoldDB" id="A0A097AP14"/>
<dbReference type="Pfam" id="PF05402">
    <property type="entry name" value="PqqD"/>
    <property type="match status" value="1"/>
</dbReference>